<dbReference type="Proteomes" id="UP000295293">
    <property type="component" value="Unassembled WGS sequence"/>
</dbReference>
<evidence type="ECO:0000256" key="6">
    <source>
        <dbReference type="ARBA" id="ARBA00022723"/>
    </source>
</evidence>
<evidence type="ECO:0000256" key="12">
    <source>
        <dbReference type="SAM" id="Phobius"/>
    </source>
</evidence>
<feature type="transmembrane region" description="Helical" evidence="12">
    <location>
        <begin position="302"/>
        <end position="320"/>
    </location>
</feature>
<name>A0A4R6YLT8_9GAMM</name>
<dbReference type="PANTHER" id="PTHR39188:SF3">
    <property type="entry name" value="STAGE IV SPORULATION PROTEIN FB"/>
    <property type="match status" value="1"/>
</dbReference>
<protein>
    <submittedName>
        <fullName evidence="14">Zn-dependent protease</fullName>
    </submittedName>
</protein>
<comment type="caution">
    <text evidence="14">The sequence shown here is derived from an EMBL/GenBank/DDBJ whole genome shotgun (WGS) entry which is preliminary data.</text>
</comment>
<evidence type="ECO:0000256" key="5">
    <source>
        <dbReference type="ARBA" id="ARBA00022692"/>
    </source>
</evidence>
<keyword evidence="10" id="KW-0482">Metalloprotease</keyword>
<dbReference type="CDD" id="cd06160">
    <property type="entry name" value="S2P-M50_like_2"/>
    <property type="match status" value="1"/>
</dbReference>
<dbReference type="InterPro" id="IPR018958">
    <property type="entry name" value="Knr4/Smi1-like_dom"/>
</dbReference>
<comment type="cofactor">
    <cofactor evidence="1">
        <name>Zn(2+)</name>
        <dbReference type="ChEBI" id="CHEBI:29105"/>
    </cofactor>
</comment>
<keyword evidence="15" id="KW-1185">Reference proteome</keyword>
<dbReference type="GO" id="GO:0008237">
    <property type="term" value="F:metallopeptidase activity"/>
    <property type="evidence" value="ECO:0007669"/>
    <property type="project" value="UniProtKB-KW"/>
</dbReference>
<keyword evidence="6" id="KW-0479">Metal-binding</keyword>
<feature type="transmembrane region" description="Helical" evidence="12">
    <location>
        <begin position="332"/>
        <end position="355"/>
    </location>
</feature>
<keyword evidence="7" id="KW-0378">Hydrolase</keyword>
<comment type="subcellular location">
    <subcellularLocation>
        <location evidence="2">Membrane</location>
        <topology evidence="2">Multi-pass membrane protein</topology>
    </subcellularLocation>
</comment>
<evidence type="ECO:0000256" key="7">
    <source>
        <dbReference type="ARBA" id="ARBA00022801"/>
    </source>
</evidence>
<evidence type="ECO:0000256" key="11">
    <source>
        <dbReference type="ARBA" id="ARBA00023136"/>
    </source>
</evidence>
<evidence type="ECO:0000313" key="15">
    <source>
        <dbReference type="Proteomes" id="UP000295293"/>
    </source>
</evidence>
<reference evidence="14 15" key="1">
    <citation type="submission" date="2019-03" db="EMBL/GenBank/DDBJ databases">
        <title>Genomic Encyclopedia of Type Strains, Phase IV (KMG-IV): sequencing the most valuable type-strain genomes for metagenomic binning, comparative biology and taxonomic classification.</title>
        <authorList>
            <person name="Goeker M."/>
        </authorList>
    </citation>
    <scope>NUCLEOTIDE SEQUENCE [LARGE SCALE GENOMIC DNA]</scope>
    <source>
        <strain evidence="14 15">DSM 21667</strain>
    </source>
</reference>
<evidence type="ECO:0000256" key="1">
    <source>
        <dbReference type="ARBA" id="ARBA00001947"/>
    </source>
</evidence>
<evidence type="ECO:0000313" key="14">
    <source>
        <dbReference type="EMBL" id="TDR38229.1"/>
    </source>
</evidence>
<keyword evidence="5 12" id="KW-0812">Transmembrane</keyword>
<evidence type="ECO:0000256" key="4">
    <source>
        <dbReference type="ARBA" id="ARBA00022670"/>
    </source>
</evidence>
<keyword evidence="11 12" id="KW-0472">Membrane</keyword>
<dbReference type="PANTHER" id="PTHR39188">
    <property type="entry name" value="MEMBRANE-ASSOCIATED ZINC METALLOPROTEASE M50B"/>
    <property type="match status" value="1"/>
</dbReference>
<dbReference type="GO" id="GO:0016020">
    <property type="term" value="C:membrane"/>
    <property type="evidence" value="ECO:0007669"/>
    <property type="project" value="UniProtKB-SubCell"/>
</dbReference>
<keyword evidence="9 12" id="KW-1133">Transmembrane helix</keyword>
<evidence type="ECO:0000259" key="13">
    <source>
        <dbReference type="SMART" id="SM00860"/>
    </source>
</evidence>
<evidence type="ECO:0000256" key="10">
    <source>
        <dbReference type="ARBA" id="ARBA00023049"/>
    </source>
</evidence>
<dbReference type="SMART" id="SM00860">
    <property type="entry name" value="SMI1_KNR4"/>
    <property type="match status" value="1"/>
</dbReference>
<evidence type="ECO:0000256" key="2">
    <source>
        <dbReference type="ARBA" id="ARBA00004141"/>
    </source>
</evidence>
<evidence type="ECO:0000256" key="3">
    <source>
        <dbReference type="ARBA" id="ARBA00007931"/>
    </source>
</evidence>
<dbReference type="GO" id="GO:0006508">
    <property type="term" value="P:proteolysis"/>
    <property type="evidence" value="ECO:0007669"/>
    <property type="project" value="UniProtKB-KW"/>
</dbReference>
<dbReference type="Pfam" id="PF09346">
    <property type="entry name" value="SMI1_KNR4"/>
    <property type="match status" value="1"/>
</dbReference>
<keyword evidence="4 14" id="KW-0645">Protease</keyword>
<sequence>MIDLIALALAIVLLLQLQRLRAVLSLAFAPLRARRIDSPRLPEAFADLHEQATRQLLALGFAQPQWYLIDSVADAGITAQPAAAWRQRDSGDVAWLFPPQSAERANSLLLYFVRRLADGRHAVSQPYDSFAEIAATAQMPAQTIAGSDLAQQWQLHRDWCDSQGSTDLAGTDEASLDWQSSELHNQRSAALLAAGKLYRDSRGLLRPRLRFALQILAALWRRPKVPALQQPVPPARLAWLAQVAQRQTTRPVPRRVQAGLFGLSIVLFLLAGGWLWGLQFAVILFVVVGIHEFGHYLAMRAFGYRNVQMLALPLVGGVTIGHEARPDAARRAWMSLMGPLPGIVIGWVLVACLLLSAEHGSVLLNLLGGNGGNAWLWQAAAVFLFLNYLNVLPVPPLDGAHVVQALLPVGGARLAAVFIVVACVIGAALAIWAGFYLLAVLAAFQLVNARTRWQLAAVLQRLRGDPAIAPGQPAGLRQQRVFEVYDAVAGPALQAPLRISLGGEALRTLDIKPMRMGQRVAISSVYTFLLAGPVLLGGGWLYWQLQMGQIAAVAPARSVDYDGLKYKLLAQAKTLELAQLIADIDRLMAREDGSQLPRAEPAASEESLQQAQARLGLALPEDLLAFYRVANGDPGLSLLPLESIATNPPKEKVDFENSAVDGEIFFSSNIDASAVVATLTPAQARSLLLIGQYPDRDSILLYDAGTSPLNAGLRCYHIDQGDNTASAGLRQWLESAWVMMQLVDEMSRRHTR</sequence>
<dbReference type="GO" id="GO:0046872">
    <property type="term" value="F:metal ion binding"/>
    <property type="evidence" value="ECO:0007669"/>
    <property type="project" value="UniProtKB-KW"/>
</dbReference>
<proteinExistence type="inferred from homology"/>
<dbReference type="AlphaFoldDB" id="A0A4R6YLT8"/>
<feature type="transmembrane region" description="Helical" evidence="12">
    <location>
        <begin position="414"/>
        <end position="444"/>
    </location>
</feature>
<dbReference type="EMBL" id="SNZH01000022">
    <property type="protein sequence ID" value="TDR38229.1"/>
    <property type="molecule type" value="Genomic_DNA"/>
</dbReference>
<keyword evidence="8" id="KW-0862">Zinc</keyword>
<gene>
    <name evidence="14" type="ORF">DFR29_12229</name>
</gene>
<comment type="similarity">
    <text evidence="3">Belongs to the peptidase M50B family.</text>
</comment>
<organism evidence="14 15">
    <name type="scientific">Tahibacter aquaticus</name>
    <dbReference type="NCBI Taxonomy" id="520092"/>
    <lineage>
        <taxon>Bacteria</taxon>
        <taxon>Pseudomonadati</taxon>
        <taxon>Pseudomonadota</taxon>
        <taxon>Gammaproteobacteria</taxon>
        <taxon>Lysobacterales</taxon>
        <taxon>Rhodanobacteraceae</taxon>
        <taxon>Tahibacter</taxon>
    </lineage>
</organism>
<evidence type="ECO:0000256" key="8">
    <source>
        <dbReference type="ARBA" id="ARBA00022833"/>
    </source>
</evidence>
<dbReference type="RefSeq" id="WP_133821571.1">
    <property type="nucleotide sequence ID" value="NZ_SNZH01000022.1"/>
</dbReference>
<dbReference type="Pfam" id="PF02163">
    <property type="entry name" value="Peptidase_M50"/>
    <property type="match status" value="1"/>
</dbReference>
<feature type="transmembrane region" description="Helical" evidence="12">
    <location>
        <begin position="260"/>
        <end position="290"/>
    </location>
</feature>
<dbReference type="InterPro" id="IPR008915">
    <property type="entry name" value="Peptidase_M50"/>
</dbReference>
<feature type="transmembrane region" description="Helical" evidence="12">
    <location>
        <begin position="520"/>
        <end position="543"/>
    </location>
</feature>
<dbReference type="OrthoDB" id="8772544at2"/>
<accession>A0A4R6YLT8</accession>
<evidence type="ECO:0000256" key="9">
    <source>
        <dbReference type="ARBA" id="ARBA00022989"/>
    </source>
</evidence>
<feature type="domain" description="Knr4/Smi1-like" evidence="13">
    <location>
        <begin position="602"/>
        <end position="735"/>
    </location>
</feature>